<organism evidence="2 3">
    <name type="scientific">Methanooceanicella nereidis</name>
    <dbReference type="NCBI Taxonomy" id="2052831"/>
    <lineage>
        <taxon>Archaea</taxon>
        <taxon>Methanobacteriati</taxon>
        <taxon>Methanobacteriota</taxon>
        <taxon>Stenosarchaea group</taxon>
        <taxon>Methanomicrobia</taxon>
        <taxon>Methanocellales</taxon>
        <taxon>Methanocellaceae</taxon>
        <taxon>Methanooceanicella</taxon>
    </lineage>
</organism>
<feature type="transmembrane region" description="Helical" evidence="1">
    <location>
        <begin position="36"/>
        <end position="58"/>
    </location>
</feature>
<sequence length="85" mass="9583">MAINLNLDPLTVMDLILCVFILIIGYLGYHKKRSEVPLLIAIAFGLLGLSYLVMVLGFENVEMLTFVARLIGYLVVVFALYKYLI</sequence>
<feature type="transmembrane region" description="Helical" evidence="1">
    <location>
        <begin position="64"/>
        <end position="84"/>
    </location>
</feature>
<protein>
    <submittedName>
        <fullName evidence="2">Uncharacterized protein</fullName>
    </submittedName>
</protein>
<name>A0AAP2RDX0_9EURY</name>
<evidence type="ECO:0000256" key="1">
    <source>
        <dbReference type="SAM" id="Phobius"/>
    </source>
</evidence>
<keyword evidence="1" id="KW-0812">Transmembrane</keyword>
<keyword evidence="1" id="KW-0472">Membrane</keyword>
<keyword evidence="1" id="KW-1133">Transmembrane helix</keyword>
<feature type="transmembrane region" description="Helical" evidence="1">
    <location>
        <begin position="12"/>
        <end position="29"/>
    </location>
</feature>
<keyword evidence="3" id="KW-1185">Reference proteome</keyword>
<dbReference type="EMBL" id="PGCK01000011">
    <property type="protein sequence ID" value="MCD1295864.1"/>
    <property type="molecule type" value="Genomic_DNA"/>
</dbReference>
<comment type="caution">
    <text evidence="2">The sequence shown here is derived from an EMBL/GenBank/DDBJ whole genome shotgun (WGS) entry which is preliminary data.</text>
</comment>
<accession>A0AAP2RDX0</accession>
<gene>
    <name evidence="2" type="ORF">CUJ83_12745</name>
</gene>
<evidence type="ECO:0000313" key="2">
    <source>
        <dbReference type="EMBL" id="MCD1295864.1"/>
    </source>
</evidence>
<reference evidence="2 3" key="1">
    <citation type="submission" date="2017-11" db="EMBL/GenBank/DDBJ databases">
        <title>Isolation and Characterization of Family Methanocellaceae Species from Potential Methane Hydrate Area Offshore Southwestern Taiwan.</title>
        <authorList>
            <person name="Zhang W.-L."/>
            <person name="Chen W.-C."/>
            <person name="Lai M.-C."/>
            <person name="Chen S.-C."/>
        </authorList>
    </citation>
    <scope>NUCLEOTIDE SEQUENCE [LARGE SCALE GENOMIC DNA]</scope>
    <source>
        <strain evidence="2 3">CWC-04</strain>
    </source>
</reference>
<dbReference type="AlphaFoldDB" id="A0AAP2RDX0"/>
<evidence type="ECO:0000313" key="3">
    <source>
        <dbReference type="Proteomes" id="UP001320159"/>
    </source>
</evidence>
<dbReference type="Proteomes" id="UP001320159">
    <property type="component" value="Unassembled WGS sequence"/>
</dbReference>
<dbReference type="RefSeq" id="WP_230742721.1">
    <property type="nucleotide sequence ID" value="NZ_PGCK01000011.1"/>
</dbReference>
<proteinExistence type="predicted"/>